<dbReference type="InterPro" id="IPR016888">
    <property type="entry name" value="UCP028498"/>
</dbReference>
<gene>
    <name evidence="2" type="ORF">JH395_07115</name>
    <name evidence="1" type="ORF">Lp19_3317</name>
</gene>
<dbReference type="EMBL" id="LUXM01000040">
    <property type="protein sequence ID" value="KZU92031.1"/>
    <property type="molecule type" value="Genomic_DNA"/>
</dbReference>
<protein>
    <submittedName>
        <fullName evidence="2">DUF2255 family protein</fullName>
    </submittedName>
</protein>
<reference evidence="2 4" key="2">
    <citation type="submission" date="2020-12" db="EMBL/GenBank/DDBJ databases">
        <title>Whole genome sequencing of Lactobacillus plantarum PC518.</title>
        <authorList>
            <person name="Guo Q."/>
        </authorList>
    </citation>
    <scope>NUCLEOTIDE SEQUENCE [LARGE SCALE GENOMIC DNA]</scope>
    <source>
        <strain evidence="2 4">PC518</strain>
    </source>
</reference>
<dbReference type="Pfam" id="PF10012">
    <property type="entry name" value="DUF2255"/>
    <property type="match status" value="1"/>
</dbReference>
<dbReference type="KEGG" id="lpb:SH83_08060"/>
<organism evidence="1 3">
    <name type="scientific">Lactiplantibacillus plantarum</name>
    <name type="common">Lactobacillus plantarum</name>
    <dbReference type="NCBI Taxonomy" id="1590"/>
    <lineage>
        <taxon>Bacteria</taxon>
        <taxon>Bacillati</taxon>
        <taxon>Bacillota</taxon>
        <taxon>Bacilli</taxon>
        <taxon>Lactobacillales</taxon>
        <taxon>Lactobacillaceae</taxon>
        <taxon>Lactiplantibacillus</taxon>
    </lineage>
</organism>
<dbReference type="RefSeq" id="WP_003644458.1">
    <property type="nucleotide sequence ID" value="NZ_AP028153.1"/>
</dbReference>
<dbReference type="Proteomes" id="UP000076882">
    <property type="component" value="Unassembled WGS sequence"/>
</dbReference>
<dbReference type="GeneID" id="77218291"/>
<accession>A0A151G8P0</accession>
<dbReference type="PATRIC" id="fig|1590.142.peg.1791"/>
<proteinExistence type="predicted"/>
<reference evidence="1 3" key="1">
    <citation type="submission" date="2016-03" db="EMBL/GenBank/DDBJ databases">
        <title>Comparative genomics of 54 Lactobacillus plantarum strains reveals genomic uncoupling from niche constraints.</title>
        <authorList>
            <person name="Martino M.E."/>
        </authorList>
    </citation>
    <scope>NUCLEOTIDE SEQUENCE [LARGE SCALE GENOMIC DNA]</scope>
    <source>
        <strain evidence="1 3">19.1</strain>
    </source>
</reference>
<dbReference type="Proteomes" id="UP000595466">
    <property type="component" value="Chromosome"/>
</dbReference>
<evidence type="ECO:0000313" key="3">
    <source>
        <dbReference type="Proteomes" id="UP000076882"/>
    </source>
</evidence>
<dbReference type="SMR" id="A0A151G8P0"/>
<dbReference type="OMA" id="VTIWVVR"/>
<name>A0A151G8P0_LACPN</name>
<dbReference type="EMBL" id="CP066817">
    <property type="protein sequence ID" value="QQM62296.1"/>
    <property type="molecule type" value="Genomic_DNA"/>
</dbReference>
<sequence length="144" mass="16314">MNKSNQPVVSTTVTTMQWSRAQLAAFSTADDFQVSPFYSDGQTYGTPTWIWSVVVGQQLFIRAWNGPRSRWYRSAVTQRAGRIHLAESNHLVNFVPICDEQLNNQIDQAYRQKYAGSPYLMPMLASGPRQATVQVMPRISKKGE</sequence>
<evidence type="ECO:0000313" key="2">
    <source>
        <dbReference type="EMBL" id="QQM62296.1"/>
    </source>
</evidence>
<dbReference type="PIRSF" id="PIRSF028498">
    <property type="entry name" value="UCP028498"/>
    <property type="match status" value="1"/>
</dbReference>
<dbReference type="AlphaFoldDB" id="A0A151G8P0"/>
<evidence type="ECO:0000313" key="1">
    <source>
        <dbReference type="EMBL" id="KZU92031.1"/>
    </source>
</evidence>
<evidence type="ECO:0000313" key="4">
    <source>
        <dbReference type="Proteomes" id="UP000595466"/>
    </source>
</evidence>